<comment type="similarity">
    <text evidence="2 6">Belongs to the FKBP-type PPIase family.</text>
</comment>
<dbReference type="PANTHER" id="PTHR43811">
    <property type="entry name" value="FKBP-TYPE PEPTIDYL-PROLYL CIS-TRANS ISOMERASE FKPA"/>
    <property type="match status" value="1"/>
</dbReference>
<dbReference type="PANTHER" id="PTHR43811:SF19">
    <property type="entry name" value="39 KDA FK506-BINDING NUCLEAR PROTEIN"/>
    <property type="match status" value="1"/>
</dbReference>
<dbReference type="Gene3D" id="3.10.50.40">
    <property type="match status" value="1"/>
</dbReference>
<comment type="catalytic activity">
    <reaction evidence="1 5 6">
        <text>[protein]-peptidylproline (omega=180) = [protein]-peptidylproline (omega=0)</text>
        <dbReference type="Rhea" id="RHEA:16237"/>
        <dbReference type="Rhea" id="RHEA-COMP:10747"/>
        <dbReference type="Rhea" id="RHEA-COMP:10748"/>
        <dbReference type="ChEBI" id="CHEBI:83833"/>
        <dbReference type="ChEBI" id="CHEBI:83834"/>
        <dbReference type="EC" id="5.2.1.8"/>
    </reaction>
</comment>
<dbReference type="PROSITE" id="PS50059">
    <property type="entry name" value="FKBP_PPIASE"/>
    <property type="match status" value="1"/>
</dbReference>
<organism evidence="10 11">
    <name type="scientific">Sphingorhabdus arenilitoris</name>
    <dbReference type="NCBI Taxonomy" id="1490041"/>
    <lineage>
        <taxon>Bacteria</taxon>
        <taxon>Pseudomonadati</taxon>
        <taxon>Pseudomonadota</taxon>
        <taxon>Alphaproteobacteria</taxon>
        <taxon>Sphingomonadales</taxon>
        <taxon>Sphingomonadaceae</taxon>
        <taxon>Sphingorhabdus</taxon>
    </lineage>
</organism>
<sequence length="226" mass="23997">MSVTTVPIRPIAKGSLTKYWVGIALVLIAAGALAWFGTSDVRSKYQSNEAFLASNGKTSGVETTKSGLQFQTIRAGEGKSPTDTDVTLIAYKGTLRDGTVFDQNEQAPLPVNGVVPGFSEALKKMQKGGKYKVWIPSALGYGPDDRTNPQTGEVIMPGDSVLIFEIELKDFISQEEFQKGMAQMREQQEAAQKAGGGAGAGAGASQGIPPEIQAQLEAQMRGQQAQ</sequence>
<dbReference type="GO" id="GO:0003755">
    <property type="term" value="F:peptidyl-prolyl cis-trans isomerase activity"/>
    <property type="evidence" value="ECO:0007669"/>
    <property type="project" value="UniProtKB-EC"/>
</dbReference>
<proteinExistence type="inferred from homology"/>
<evidence type="ECO:0000256" key="4">
    <source>
        <dbReference type="ARBA" id="ARBA00023235"/>
    </source>
</evidence>
<feature type="compositionally biased region" description="Low complexity" evidence="7">
    <location>
        <begin position="181"/>
        <end position="193"/>
    </location>
</feature>
<dbReference type="SUPFAM" id="SSF54534">
    <property type="entry name" value="FKBP-like"/>
    <property type="match status" value="1"/>
</dbReference>
<evidence type="ECO:0000256" key="2">
    <source>
        <dbReference type="ARBA" id="ARBA00006577"/>
    </source>
</evidence>
<dbReference type="RefSeq" id="WP_381424008.1">
    <property type="nucleotide sequence ID" value="NZ_JBHSDH010000013.1"/>
</dbReference>
<dbReference type="InterPro" id="IPR046357">
    <property type="entry name" value="PPIase_dom_sf"/>
</dbReference>
<keyword evidence="8" id="KW-0472">Membrane</keyword>
<feature type="domain" description="PPIase FKBP-type" evidence="9">
    <location>
        <begin position="84"/>
        <end position="172"/>
    </location>
</feature>
<keyword evidence="8" id="KW-0812">Transmembrane</keyword>
<evidence type="ECO:0000256" key="6">
    <source>
        <dbReference type="RuleBase" id="RU003915"/>
    </source>
</evidence>
<evidence type="ECO:0000313" key="10">
    <source>
        <dbReference type="EMBL" id="MFC4292923.1"/>
    </source>
</evidence>
<dbReference type="EC" id="5.2.1.8" evidence="6"/>
<dbReference type="InterPro" id="IPR000774">
    <property type="entry name" value="PPIase_FKBP_N"/>
</dbReference>
<feature type="compositionally biased region" description="Gly residues" evidence="7">
    <location>
        <begin position="194"/>
        <end position="204"/>
    </location>
</feature>
<evidence type="ECO:0000256" key="8">
    <source>
        <dbReference type="SAM" id="Phobius"/>
    </source>
</evidence>
<comment type="caution">
    <text evidence="10">The sequence shown here is derived from an EMBL/GenBank/DDBJ whole genome shotgun (WGS) entry which is preliminary data.</text>
</comment>
<evidence type="ECO:0000313" key="11">
    <source>
        <dbReference type="Proteomes" id="UP001595887"/>
    </source>
</evidence>
<dbReference type="InterPro" id="IPR001179">
    <property type="entry name" value="PPIase_FKBP_dom"/>
</dbReference>
<feature type="transmembrane region" description="Helical" evidence="8">
    <location>
        <begin position="19"/>
        <end position="37"/>
    </location>
</feature>
<evidence type="ECO:0000256" key="7">
    <source>
        <dbReference type="SAM" id="MobiDB-lite"/>
    </source>
</evidence>
<evidence type="ECO:0000256" key="1">
    <source>
        <dbReference type="ARBA" id="ARBA00000971"/>
    </source>
</evidence>
<keyword evidence="11" id="KW-1185">Reference proteome</keyword>
<evidence type="ECO:0000259" key="9">
    <source>
        <dbReference type="PROSITE" id="PS50059"/>
    </source>
</evidence>
<dbReference type="Pfam" id="PF00254">
    <property type="entry name" value="FKBP_C"/>
    <property type="match status" value="1"/>
</dbReference>
<evidence type="ECO:0000256" key="5">
    <source>
        <dbReference type="PROSITE-ProRule" id="PRU00277"/>
    </source>
</evidence>
<accession>A0ABV8RHP9</accession>
<keyword evidence="3 5" id="KW-0697">Rotamase</keyword>
<feature type="region of interest" description="Disordered" evidence="7">
    <location>
        <begin position="179"/>
        <end position="226"/>
    </location>
</feature>
<dbReference type="Pfam" id="PF01346">
    <property type="entry name" value="FKBP_N"/>
    <property type="match status" value="1"/>
</dbReference>
<evidence type="ECO:0000256" key="3">
    <source>
        <dbReference type="ARBA" id="ARBA00023110"/>
    </source>
</evidence>
<dbReference type="Proteomes" id="UP001595887">
    <property type="component" value="Unassembled WGS sequence"/>
</dbReference>
<gene>
    <name evidence="10" type="ORF">ACFOWX_10915</name>
</gene>
<name>A0ABV8RHP9_9SPHN</name>
<protein>
    <recommendedName>
        <fullName evidence="6">Peptidyl-prolyl cis-trans isomerase</fullName>
        <ecNumber evidence="6">5.2.1.8</ecNumber>
    </recommendedName>
</protein>
<keyword evidence="4 5" id="KW-0413">Isomerase</keyword>
<dbReference type="EMBL" id="JBHSDH010000013">
    <property type="protein sequence ID" value="MFC4292923.1"/>
    <property type="molecule type" value="Genomic_DNA"/>
</dbReference>
<keyword evidence="8" id="KW-1133">Transmembrane helix</keyword>
<reference evidence="11" key="1">
    <citation type="journal article" date="2019" name="Int. J. Syst. Evol. Microbiol.">
        <title>The Global Catalogue of Microorganisms (GCM) 10K type strain sequencing project: providing services to taxonomists for standard genome sequencing and annotation.</title>
        <authorList>
            <consortium name="The Broad Institute Genomics Platform"/>
            <consortium name="The Broad Institute Genome Sequencing Center for Infectious Disease"/>
            <person name="Wu L."/>
            <person name="Ma J."/>
        </authorList>
    </citation>
    <scope>NUCLEOTIDE SEQUENCE [LARGE SCALE GENOMIC DNA]</scope>
    <source>
        <strain evidence="11">CECT 8531</strain>
    </source>
</reference>